<dbReference type="CTD" id="9805694"/>
<evidence type="ECO:0000256" key="5">
    <source>
        <dbReference type="ARBA" id="ARBA00023157"/>
    </source>
</evidence>
<dbReference type="PROSITE" id="PS00262">
    <property type="entry name" value="INSULIN"/>
    <property type="match status" value="1"/>
</dbReference>
<feature type="chain" id="PRO_5003177622" evidence="6">
    <location>
        <begin position="22"/>
        <end position="111"/>
    </location>
</feature>
<dbReference type="EMBL" id="DS268486">
    <property type="protein sequence ID" value="EFP10531.1"/>
    <property type="molecule type" value="Genomic_DNA"/>
</dbReference>
<evidence type="ECO:0000256" key="4">
    <source>
        <dbReference type="ARBA" id="ARBA00022729"/>
    </source>
</evidence>
<dbReference type="InterPro" id="IPR003235">
    <property type="entry name" value="Nem_insulin-like_b-type"/>
</dbReference>
<dbReference type="GeneID" id="9805694"/>
<name>E3MW96_CAERE</name>
<evidence type="ECO:0000313" key="7">
    <source>
        <dbReference type="EMBL" id="EFP10531.1"/>
    </source>
</evidence>
<dbReference type="Pfam" id="PF03488">
    <property type="entry name" value="Ins_beta"/>
    <property type="match status" value="1"/>
</dbReference>
<dbReference type="InterPro" id="IPR022353">
    <property type="entry name" value="Insulin_CS"/>
</dbReference>
<evidence type="ECO:0000256" key="2">
    <source>
        <dbReference type="ARBA" id="ARBA00009034"/>
    </source>
</evidence>
<accession>E3MW96</accession>
<feature type="signal peptide" evidence="6">
    <location>
        <begin position="1"/>
        <end position="21"/>
    </location>
</feature>
<dbReference type="Gene3D" id="1.10.100.10">
    <property type="entry name" value="Insulin-like"/>
    <property type="match status" value="1"/>
</dbReference>
<evidence type="ECO:0000256" key="1">
    <source>
        <dbReference type="ARBA" id="ARBA00004613"/>
    </source>
</evidence>
<sequence>MLRSTTLLLCALAVLCASTHGIDDMDHLVEEVEKELDETMLQKVLSGSGSSRGAANGASAATRHCGRKMVAFVRSICGVECQHLSPSDIADQCCRHSCSPEFIRNECCPNF</sequence>
<dbReference type="SUPFAM" id="SSF56994">
    <property type="entry name" value="Insulin-like"/>
    <property type="match status" value="1"/>
</dbReference>
<dbReference type="KEGG" id="crq:GCK72_011245"/>
<organism evidence="8">
    <name type="scientific">Caenorhabditis remanei</name>
    <name type="common">Caenorhabditis vulgaris</name>
    <dbReference type="NCBI Taxonomy" id="31234"/>
    <lineage>
        <taxon>Eukaryota</taxon>
        <taxon>Metazoa</taxon>
        <taxon>Ecdysozoa</taxon>
        <taxon>Nematoda</taxon>
        <taxon>Chromadorea</taxon>
        <taxon>Rhabditida</taxon>
        <taxon>Rhabditina</taxon>
        <taxon>Rhabditomorpha</taxon>
        <taxon>Rhabditoidea</taxon>
        <taxon>Rhabditidae</taxon>
        <taxon>Peloderinae</taxon>
        <taxon>Caenorhabditis</taxon>
    </lineage>
</organism>
<keyword evidence="8" id="KW-1185">Reference proteome</keyword>
<dbReference type="GO" id="GO:0005576">
    <property type="term" value="C:extracellular region"/>
    <property type="evidence" value="ECO:0007669"/>
    <property type="project" value="UniProtKB-SubCell"/>
</dbReference>
<gene>
    <name evidence="7" type="ORF">CRE_29073</name>
</gene>
<dbReference type="RefSeq" id="XP_003099566.2">
    <property type="nucleotide sequence ID" value="XM_003099518.2"/>
</dbReference>
<keyword evidence="5" id="KW-1015">Disulfide bond</keyword>
<reference evidence="7" key="1">
    <citation type="submission" date="2007-07" db="EMBL/GenBank/DDBJ databases">
        <title>PCAP assembly of the Caenorhabditis remanei genome.</title>
        <authorList>
            <consortium name="The Caenorhabditis remanei Sequencing Consortium"/>
            <person name="Wilson R.K."/>
        </authorList>
    </citation>
    <scope>NUCLEOTIDE SEQUENCE [LARGE SCALE GENOMIC DNA]</scope>
    <source>
        <strain evidence="7">PB4641</strain>
    </source>
</reference>
<dbReference type="GO" id="GO:0005179">
    <property type="term" value="F:hormone activity"/>
    <property type="evidence" value="ECO:0007669"/>
    <property type="project" value="InterPro"/>
</dbReference>
<dbReference type="PANTHER" id="PTHR33893">
    <property type="entry name" value="INSULIN RELATED-RELATED-RELATED"/>
    <property type="match status" value="1"/>
</dbReference>
<dbReference type="PANTHER" id="PTHR33893:SF9">
    <property type="entry name" value="INSULIN RELATED-RELATED"/>
    <property type="match status" value="1"/>
</dbReference>
<protein>
    <submittedName>
        <fullName evidence="7">Uncharacterized protein</fullName>
    </submittedName>
</protein>
<dbReference type="InParanoid" id="E3MW96"/>
<comment type="similarity">
    <text evidence="2">Belongs to the insulin family.</text>
</comment>
<dbReference type="InterPro" id="IPR052335">
    <property type="entry name" value="Insulin-like_regulatory"/>
</dbReference>
<proteinExistence type="inferred from homology"/>
<evidence type="ECO:0000313" key="8">
    <source>
        <dbReference type="Proteomes" id="UP000008281"/>
    </source>
</evidence>
<dbReference type="InterPro" id="IPR036438">
    <property type="entry name" value="Insulin-like_sf"/>
</dbReference>
<comment type="subcellular location">
    <subcellularLocation>
        <location evidence="1">Secreted</location>
    </subcellularLocation>
</comment>
<evidence type="ECO:0000256" key="3">
    <source>
        <dbReference type="ARBA" id="ARBA00022525"/>
    </source>
</evidence>
<dbReference type="HOGENOM" id="CLU_154797_1_0_1"/>
<dbReference type="AlphaFoldDB" id="E3MW96"/>
<dbReference type="Proteomes" id="UP000008281">
    <property type="component" value="Unassembled WGS sequence"/>
</dbReference>
<keyword evidence="3" id="KW-0964">Secreted</keyword>
<evidence type="ECO:0000256" key="6">
    <source>
        <dbReference type="SAM" id="SignalP"/>
    </source>
</evidence>
<keyword evidence="4 6" id="KW-0732">Signal</keyword>